<name>A0A2I0IDX1_PUNGR</name>
<protein>
    <submittedName>
        <fullName evidence="2">Uncharacterized protein</fullName>
    </submittedName>
</protein>
<gene>
    <name evidence="2" type="ORF">CRG98_037434</name>
</gene>
<evidence type="ECO:0000313" key="2">
    <source>
        <dbReference type="EMBL" id="PKI42195.1"/>
    </source>
</evidence>
<dbReference type="Proteomes" id="UP000233551">
    <property type="component" value="Unassembled WGS sequence"/>
</dbReference>
<dbReference type="EMBL" id="PGOL01003218">
    <property type="protein sequence ID" value="PKI42195.1"/>
    <property type="molecule type" value="Genomic_DNA"/>
</dbReference>
<keyword evidence="3" id="KW-1185">Reference proteome</keyword>
<comment type="caution">
    <text evidence="2">The sequence shown here is derived from an EMBL/GenBank/DDBJ whole genome shotgun (WGS) entry which is preliminary data.</text>
</comment>
<organism evidence="2 3">
    <name type="scientific">Punica granatum</name>
    <name type="common">Pomegranate</name>
    <dbReference type="NCBI Taxonomy" id="22663"/>
    <lineage>
        <taxon>Eukaryota</taxon>
        <taxon>Viridiplantae</taxon>
        <taxon>Streptophyta</taxon>
        <taxon>Embryophyta</taxon>
        <taxon>Tracheophyta</taxon>
        <taxon>Spermatophyta</taxon>
        <taxon>Magnoliopsida</taxon>
        <taxon>eudicotyledons</taxon>
        <taxon>Gunneridae</taxon>
        <taxon>Pentapetalae</taxon>
        <taxon>rosids</taxon>
        <taxon>malvids</taxon>
        <taxon>Myrtales</taxon>
        <taxon>Lythraceae</taxon>
        <taxon>Punica</taxon>
    </lineage>
</organism>
<feature type="region of interest" description="Disordered" evidence="1">
    <location>
        <begin position="35"/>
        <end position="86"/>
    </location>
</feature>
<feature type="compositionally biased region" description="Basic and acidic residues" evidence="1">
    <location>
        <begin position="37"/>
        <end position="73"/>
    </location>
</feature>
<reference evidence="2 3" key="1">
    <citation type="submission" date="2017-11" db="EMBL/GenBank/DDBJ databases">
        <title>De-novo sequencing of pomegranate (Punica granatum L.) genome.</title>
        <authorList>
            <person name="Akparov Z."/>
            <person name="Amiraslanov A."/>
            <person name="Hajiyeva S."/>
            <person name="Abbasov M."/>
            <person name="Kaur K."/>
            <person name="Hamwieh A."/>
            <person name="Solovyev V."/>
            <person name="Salamov A."/>
            <person name="Braich B."/>
            <person name="Kosarev P."/>
            <person name="Mahmoud A."/>
            <person name="Hajiyev E."/>
            <person name="Babayeva S."/>
            <person name="Izzatullayeva V."/>
            <person name="Mammadov A."/>
            <person name="Mammadov A."/>
            <person name="Sharifova S."/>
            <person name="Ojaghi J."/>
            <person name="Eynullazada K."/>
            <person name="Bayramov B."/>
            <person name="Abdulazimova A."/>
            <person name="Shahmuradov I."/>
        </authorList>
    </citation>
    <scope>NUCLEOTIDE SEQUENCE [LARGE SCALE GENOMIC DNA]</scope>
    <source>
        <strain evidence="3">cv. AG2017</strain>
        <tissue evidence="2">Leaf</tissue>
    </source>
</reference>
<feature type="compositionally biased region" description="Gly residues" evidence="1">
    <location>
        <begin position="74"/>
        <end position="86"/>
    </location>
</feature>
<evidence type="ECO:0000313" key="3">
    <source>
        <dbReference type="Proteomes" id="UP000233551"/>
    </source>
</evidence>
<accession>A0A2I0IDX1</accession>
<dbReference type="AlphaFoldDB" id="A0A2I0IDX1"/>
<proteinExistence type="predicted"/>
<evidence type="ECO:0000256" key="1">
    <source>
        <dbReference type="SAM" id="MobiDB-lite"/>
    </source>
</evidence>
<sequence length="86" mass="9772">MNKLTTSTTQFKATCKDFAVEKLKERKRMRMRLLARKGKEAATKIAEERRWRRPRKEESGGPLEELGRQRREGGGGGGGGGRRTHC</sequence>